<dbReference type="InterPro" id="IPR018105">
    <property type="entry name" value="Translational_control_tumour_p"/>
</dbReference>
<dbReference type="PRINTS" id="PR01653">
    <property type="entry name" value="TCTPROTEIN"/>
</dbReference>
<dbReference type="InterPro" id="IPR018103">
    <property type="entry name" value="Translation_control_tumour_CS"/>
</dbReference>
<evidence type="ECO:0000313" key="5">
    <source>
        <dbReference type="RefSeq" id="XP_006033036.1"/>
    </source>
</evidence>
<dbReference type="InParanoid" id="A0A1U7SC53"/>
<accession>A0A1U7SC53</accession>
<dbReference type="Proteomes" id="UP000189705">
    <property type="component" value="Unplaced"/>
</dbReference>
<dbReference type="InterPro" id="IPR011057">
    <property type="entry name" value="Mss4-like_sf"/>
</dbReference>
<dbReference type="PANTHER" id="PTHR11991">
    <property type="entry name" value="TRANSLATIONALLY CONTROLLED TUMOR PROTEIN-RELATED"/>
    <property type="match status" value="1"/>
</dbReference>
<feature type="domain" description="TCTP" evidence="3">
    <location>
        <begin position="1"/>
        <end position="138"/>
    </location>
</feature>
<dbReference type="PANTHER" id="PTHR11991:SF0">
    <property type="entry name" value="TRANSLATIONALLY-CONTROLLED TUMOR PROTEIN"/>
    <property type="match status" value="1"/>
</dbReference>
<dbReference type="STRING" id="38654.A0A1U7SC53"/>
<dbReference type="eggNOG" id="KOG1727">
    <property type="taxonomic scope" value="Eukaryota"/>
</dbReference>
<dbReference type="GO" id="GO:0005737">
    <property type="term" value="C:cytoplasm"/>
    <property type="evidence" value="ECO:0007669"/>
    <property type="project" value="TreeGrafter"/>
</dbReference>
<comment type="similarity">
    <text evidence="1">Belongs to the TCTP family.</text>
</comment>
<keyword evidence="4" id="KW-1185">Reference proteome</keyword>
<dbReference type="FunFam" id="2.170.150.10:FF:000001">
    <property type="entry name" value="Tumor protein, translationally-controlled 1"/>
    <property type="match status" value="1"/>
</dbReference>
<dbReference type="PROSITE" id="PS01003">
    <property type="entry name" value="TCTP_2"/>
    <property type="match status" value="1"/>
</dbReference>
<dbReference type="FunCoup" id="A0A1U7SC53">
    <property type="interactions" value="797"/>
</dbReference>
<dbReference type="GO" id="GO:0005509">
    <property type="term" value="F:calcium ion binding"/>
    <property type="evidence" value="ECO:0007669"/>
    <property type="project" value="TreeGrafter"/>
</dbReference>
<name>A0A1U7SC53_ALLSI</name>
<feature type="region of interest" description="Disordered" evidence="2">
    <location>
        <begin position="1"/>
        <end position="28"/>
    </location>
</feature>
<dbReference type="RefSeq" id="XP_006033036.1">
    <property type="nucleotide sequence ID" value="XM_006032974.2"/>
</dbReference>
<dbReference type="Gene3D" id="2.170.150.10">
    <property type="entry name" value="Metal Binding Protein, Guanine Nucleotide Exchange Factor, Chain A"/>
    <property type="match status" value="1"/>
</dbReference>
<dbReference type="PROSITE" id="PS01002">
    <property type="entry name" value="TCTP_1"/>
    <property type="match status" value="1"/>
</dbReference>
<dbReference type="SUPFAM" id="SSF51316">
    <property type="entry name" value="Mss4-like"/>
    <property type="match status" value="1"/>
</dbReference>
<dbReference type="Pfam" id="PF00838">
    <property type="entry name" value="TCTP"/>
    <property type="match status" value="1"/>
</dbReference>
<dbReference type="OrthoDB" id="10248936at2759"/>
<dbReference type="CTD" id="7178"/>
<dbReference type="GeneID" id="102377842"/>
<dbReference type="InterPro" id="IPR011323">
    <property type="entry name" value="Mss4/transl-control_tumour"/>
</dbReference>
<evidence type="ECO:0000256" key="2">
    <source>
        <dbReference type="SAM" id="MobiDB-lite"/>
    </source>
</evidence>
<protein>
    <submittedName>
        <fullName evidence="5">Translationally-controlled tumor protein</fullName>
    </submittedName>
</protein>
<dbReference type="KEGG" id="asn:102377842"/>
<evidence type="ECO:0000259" key="3">
    <source>
        <dbReference type="PROSITE" id="PS51797"/>
    </source>
</evidence>
<evidence type="ECO:0000256" key="1">
    <source>
        <dbReference type="PROSITE-ProRule" id="PRU01133"/>
    </source>
</evidence>
<sequence>MVTRTEGQIDDALIGGNASAEGPDGEGSEATVVTGVDIVMNHHLQETSFTKESYKKYIKDYMKAIKARLEEHKPERVKPFMTGAAEQVKHILANFKNYQFFVGENMNPDGMVGLLDFREDGVTPFMIFFKDGLEIEKCVSNRIGLVKTVSHSSLPLSAEIHIHFQLVCKTKIIHLELLSMSAPLAYSG</sequence>
<dbReference type="AlphaFoldDB" id="A0A1U7SC53"/>
<reference evidence="5" key="1">
    <citation type="submission" date="2025-08" db="UniProtKB">
        <authorList>
            <consortium name="RefSeq"/>
        </authorList>
    </citation>
    <scope>IDENTIFICATION</scope>
</reference>
<proteinExistence type="inferred from homology"/>
<evidence type="ECO:0000313" key="4">
    <source>
        <dbReference type="Proteomes" id="UP000189705"/>
    </source>
</evidence>
<dbReference type="PROSITE" id="PS51797">
    <property type="entry name" value="TCTP_3"/>
    <property type="match status" value="1"/>
</dbReference>
<gene>
    <name evidence="5" type="primary">TPT1</name>
</gene>
<organism evidence="4 5">
    <name type="scientific">Alligator sinensis</name>
    <name type="common">Chinese alligator</name>
    <dbReference type="NCBI Taxonomy" id="38654"/>
    <lineage>
        <taxon>Eukaryota</taxon>
        <taxon>Metazoa</taxon>
        <taxon>Chordata</taxon>
        <taxon>Craniata</taxon>
        <taxon>Vertebrata</taxon>
        <taxon>Euteleostomi</taxon>
        <taxon>Archelosauria</taxon>
        <taxon>Archosauria</taxon>
        <taxon>Crocodylia</taxon>
        <taxon>Alligatoridae</taxon>
        <taxon>Alligatorinae</taxon>
        <taxon>Alligator</taxon>
    </lineage>
</organism>
<dbReference type="InterPro" id="IPR034737">
    <property type="entry name" value="TCTP"/>
</dbReference>